<dbReference type="AlphaFoldDB" id="A0A3N4HEV2"/>
<sequence>SYVQDESSEEEATYSYPVETRAGKKEKNGKEGKTKPDRPRYQQTPATKFNVSPMPADIVKDEDLHPLMKKGRRKLPAADVDPRARTTNMRLDADGQLTRCYVRGGQVYVSLLRPCSICQQSGLKPDDHFNFEHNLYHTDRDSAVSTAAVHTMRADYDHAYQSSSESSSGNESRD</sequence>
<feature type="compositionally biased region" description="Basic and acidic residues" evidence="1">
    <location>
        <begin position="21"/>
        <end position="40"/>
    </location>
</feature>
<feature type="compositionally biased region" description="Polar residues" evidence="1">
    <location>
        <begin position="41"/>
        <end position="50"/>
    </location>
</feature>
<feature type="region of interest" description="Disordered" evidence="1">
    <location>
        <begin position="1"/>
        <end position="53"/>
    </location>
</feature>
<evidence type="ECO:0000313" key="3">
    <source>
        <dbReference type="Proteomes" id="UP000275078"/>
    </source>
</evidence>
<dbReference type="Proteomes" id="UP000275078">
    <property type="component" value="Unassembled WGS sequence"/>
</dbReference>
<reference evidence="2 3" key="1">
    <citation type="journal article" date="2018" name="Nat. Ecol. Evol.">
        <title>Pezizomycetes genomes reveal the molecular basis of ectomycorrhizal truffle lifestyle.</title>
        <authorList>
            <person name="Murat C."/>
            <person name="Payen T."/>
            <person name="Noel B."/>
            <person name="Kuo A."/>
            <person name="Morin E."/>
            <person name="Chen J."/>
            <person name="Kohler A."/>
            <person name="Krizsan K."/>
            <person name="Balestrini R."/>
            <person name="Da Silva C."/>
            <person name="Montanini B."/>
            <person name="Hainaut M."/>
            <person name="Levati E."/>
            <person name="Barry K.W."/>
            <person name="Belfiori B."/>
            <person name="Cichocki N."/>
            <person name="Clum A."/>
            <person name="Dockter R.B."/>
            <person name="Fauchery L."/>
            <person name="Guy J."/>
            <person name="Iotti M."/>
            <person name="Le Tacon F."/>
            <person name="Lindquist E.A."/>
            <person name="Lipzen A."/>
            <person name="Malagnac F."/>
            <person name="Mello A."/>
            <person name="Molinier V."/>
            <person name="Miyauchi S."/>
            <person name="Poulain J."/>
            <person name="Riccioni C."/>
            <person name="Rubini A."/>
            <person name="Sitrit Y."/>
            <person name="Splivallo R."/>
            <person name="Traeger S."/>
            <person name="Wang M."/>
            <person name="Zifcakova L."/>
            <person name="Wipf D."/>
            <person name="Zambonelli A."/>
            <person name="Paolocci F."/>
            <person name="Nowrousian M."/>
            <person name="Ottonello S."/>
            <person name="Baldrian P."/>
            <person name="Spatafora J.W."/>
            <person name="Henrissat B."/>
            <person name="Nagy L.G."/>
            <person name="Aury J.M."/>
            <person name="Wincker P."/>
            <person name="Grigoriev I.V."/>
            <person name="Bonfante P."/>
            <person name="Martin F.M."/>
        </authorList>
    </citation>
    <scope>NUCLEOTIDE SEQUENCE [LARGE SCALE GENOMIC DNA]</scope>
    <source>
        <strain evidence="2 3">RN42</strain>
    </source>
</reference>
<feature type="compositionally biased region" description="Acidic residues" evidence="1">
    <location>
        <begin position="1"/>
        <end position="12"/>
    </location>
</feature>
<feature type="non-terminal residue" evidence="2">
    <location>
        <position position="1"/>
    </location>
</feature>
<evidence type="ECO:0000313" key="2">
    <source>
        <dbReference type="EMBL" id="RPA70710.1"/>
    </source>
</evidence>
<protein>
    <submittedName>
        <fullName evidence="2">Uncharacterized protein</fullName>
    </submittedName>
</protein>
<name>A0A3N4HEV2_ASCIM</name>
<proteinExistence type="predicted"/>
<organism evidence="2 3">
    <name type="scientific">Ascobolus immersus RN42</name>
    <dbReference type="NCBI Taxonomy" id="1160509"/>
    <lineage>
        <taxon>Eukaryota</taxon>
        <taxon>Fungi</taxon>
        <taxon>Dikarya</taxon>
        <taxon>Ascomycota</taxon>
        <taxon>Pezizomycotina</taxon>
        <taxon>Pezizomycetes</taxon>
        <taxon>Pezizales</taxon>
        <taxon>Ascobolaceae</taxon>
        <taxon>Ascobolus</taxon>
    </lineage>
</organism>
<gene>
    <name evidence="2" type="ORF">BJ508DRAFT_316286</name>
</gene>
<dbReference type="EMBL" id="ML120111">
    <property type="protein sequence ID" value="RPA70710.1"/>
    <property type="molecule type" value="Genomic_DNA"/>
</dbReference>
<evidence type="ECO:0000256" key="1">
    <source>
        <dbReference type="SAM" id="MobiDB-lite"/>
    </source>
</evidence>
<keyword evidence="3" id="KW-1185">Reference proteome</keyword>
<accession>A0A3N4HEV2</accession>